<protein>
    <submittedName>
        <fullName evidence="1">Uncharacterized protein</fullName>
    </submittedName>
</protein>
<accession>A0ACC0N335</accession>
<dbReference type="Proteomes" id="UP001062846">
    <property type="component" value="Chromosome 7"/>
</dbReference>
<name>A0ACC0N335_RHOML</name>
<organism evidence="1 2">
    <name type="scientific">Rhododendron molle</name>
    <name type="common">Chinese azalea</name>
    <name type="synonym">Azalea mollis</name>
    <dbReference type="NCBI Taxonomy" id="49168"/>
    <lineage>
        <taxon>Eukaryota</taxon>
        <taxon>Viridiplantae</taxon>
        <taxon>Streptophyta</taxon>
        <taxon>Embryophyta</taxon>
        <taxon>Tracheophyta</taxon>
        <taxon>Spermatophyta</taxon>
        <taxon>Magnoliopsida</taxon>
        <taxon>eudicotyledons</taxon>
        <taxon>Gunneridae</taxon>
        <taxon>Pentapetalae</taxon>
        <taxon>asterids</taxon>
        <taxon>Ericales</taxon>
        <taxon>Ericaceae</taxon>
        <taxon>Ericoideae</taxon>
        <taxon>Rhodoreae</taxon>
        <taxon>Rhododendron</taxon>
    </lineage>
</organism>
<evidence type="ECO:0000313" key="1">
    <source>
        <dbReference type="EMBL" id="KAI8547266.1"/>
    </source>
</evidence>
<dbReference type="EMBL" id="CM046394">
    <property type="protein sequence ID" value="KAI8547266.1"/>
    <property type="molecule type" value="Genomic_DNA"/>
</dbReference>
<keyword evidence="2" id="KW-1185">Reference proteome</keyword>
<comment type="caution">
    <text evidence="1">The sequence shown here is derived from an EMBL/GenBank/DDBJ whole genome shotgun (WGS) entry which is preliminary data.</text>
</comment>
<evidence type="ECO:0000313" key="2">
    <source>
        <dbReference type="Proteomes" id="UP001062846"/>
    </source>
</evidence>
<gene>
    <name evidence="1" type="ORF">RHMOL_Rhmol07G0181300</name>
</gene>
<sequence>MADVASFFSSLSPSIALVGSVEVCATASRFCPNRRWWRLMVEVGGLFVLERQCLLITSISIIDDQENAAKVFGITDTFVDDVSKNTGKGLTYADKTITSIFDHFFWHLLSATNDHIWRSGLAAVGIWEFLEWCCQRLGGSGQVPEGIDGVNYPAQVIPIRSIGLEKDVINLDEGLSDKGEGGPIEENGEDAEAEVGAERGESERRAMDEKTPTASTSWVEGETGPIGESSFQAPKQKKKIISVDPDEIPDRTGKDPCPY</sequence>
<reference evidence="1" key="1">
    <citation type="submission" date="2022-02" db="EMBL/GenBank/DDBJ databases">
        <title>Plant Genome Project.</title>
        <authorList>
            <person name="Zhang R.-G."/>
        </authorList>
    </citation>
    <scope>NUCLEOTIDE SEQUENCE</scope>
    <source>
        <strain evidence="1">AT1</strain>
    </source>
</reference>
<proteinExistence type="predicted"/>